<dbReference type="OrthoDB" id="4348522at2759"/>
<sequence>MEDNFIGLFVEEMDVVMTRGARSHVEFNFLCNLSVCEYYDNMLVRFNVQPSIRRGSIHIGLDRSMSHQELLEIFDQQLRDWPILDVQELNRRRLIEDALNTAVFLLNTMPPRHNVLVITYSIDIVSHRAIVIEEPDLGMVPATVSSILEHLRRSSIHIYLDRSMSHHELLEIFDQQLRDWPVLDVEELNRRRLIEDALNTAEFLLNTMPPRHNVLVITYSIDIVSHRAIVIEEPDLGMVPATVSSILEHRTKHQRYLRHQGRKQSRSARRARTSGLASGPGEELGRRDSPDDLSPMC</sequence>
<reference evidence="2 3" key="1">
    <citation type="journal article" date="2015" name="Proc. Natl. Acad. Sci. U.S.A.">
        <title>The resurrection genome of Boea hygrometrica: A blueprint for survival of dehydration.</title>
        <authorList>
            <person name="Xiao L."/>
            <person name="Yang G."/>
            <person name="Zhang L."/>
            <person name="Yang X."/>
            <person name="Zhao S."/>
            <person name="Ji Z."/>
            <person name="Zhou Q."/>
            <person name="Hu M."/>
            <person name="Wang Y."/>
            <person name="Chen M."/>
            <person name="Xu Y."/>
            <person name="Jin H."/>
            <person name="Xiao X."/>
            <person name="Hu G."/>
            <person name="Bao F."/>
            <person name="Hu Y."/>
            <person name="Wan P."/>
            <person name="Li L."/>
            <person name="Deng X."/>
            <person name="Kuang T."/>
            <person name="Xiang C."/>
            <person name="Zhu J.K."/>
            <person name="Oliver M.J."/>
            <person name="He Y."/>
        </authorList>
    </citation>
    <scope>NUCLEOTIDE SEQUENCE [LARGE SCALE GENOMIC DNA]</scope>
    <source>
        <strain evidence="3">cv. XS01</strain>
    </source>
</reference>
<name>A0A2Z7DCK5_9LAMI</name>
<accession>A0A2Z7DCK5</accession>
<keyword evidence="3" id="KW-1185">Reference proteome</keyword>
<dbReference type="Proteomes" id="UP000250235">
    <property type="component" value="Unassembled WGS sequence"/>
</dbReference>
<proteinExistence type="predicted"/>
<protein>
    <submittedName>
        <fullName evidence="2">Uncharacterized protein</fullName>
    </submittedName>
</protein>
<evidence type="ECO:0000256" key="1">
    <source>
        <dbReference type="SAM" id="MobiDB-lite"/>
    </source>
</evidence>
<gene>
    <name evidence="2" type="ORF">F511_20003</name>
</gene>
<dbReference type="EMBL" id="KQ987726">
    <property type="protein sequence ID" value="KZV57034.1"/>
    <property type="molecule type" value="Genomic_DNA"/>
</dbReference>
<feature type="compositionally biased region" description="Basic residues" evidence="1">
    <location>
        <begin position="255"/>
        <end position="272"/>
    </location>
</feature>
<organism evidence="2 3">
    <name type="scientific">Dorcoceras hygrometricum</name>
    <dbReference type="NCBI Taxonomy" id="472368"/>
    <lineage>
        <taxon>Eukaryota</taxon>
        <taxon>Viridiplantae</taxon>
        <taxon>Streptophyta</taxon>
        <taxon>Embryophyta</taxon>
        <taxon>Tracheophyta</taxon>
        <taxon>Spermatophyta</taxon>
        <taxon>Magnoliopsida</taxon>
        <taxon>eudicotyledons</taxon>
        <taxon>Gunneridae</taxon>
        <taxon>Pentapetalae</taxon>
        <taxon>asterids</taxon>
        <taxon>lamiids</taxon>
        <taxon>Lamiales</taxon>
        <taxon>Gesneriaceae</taxon>
        <taxon>Didymocarpoideae</taxon>
        <taxon>Trichosporeae</taxon>
        <taxon>Loxocarpinae</taxon>
        <taxon>Dorcoceras</taxon>
    </lineage>
</organism>
<feature type="region of interest" description="Disordered" evidence="1">
    <location>
        <begin position="255"/>
        <end position="297"/>
    </location>
</feature>
<evidence type="ECO:0000313" key="3">
    <source>
        <dbReference type="Proteomes" id="UP000250235"/>
    </source>
</evidence>
<evidence type="ECO:0000313" key="2">
    <source>
        <dbReference type="EMBL" id="KZV57034.1"/>
    </source>
</evidence>
<dbReference type="AlphaFoldDB" id="A0A2Z7DCK5"/>